<reference evidence="1 2" key="1">
    <citation type="submission" date="2016-12" db="EMBL/GenBank/DDBJ databases">
        <title>The whole genome sequencing and assembly of Bacillus cohnii DSM 6307T strain.</title>
        <authorList>
            <person name="Lee Y.-J."/>
            <person name="Yi H."/>
            <person name="Bahn Y.-S."/>
            <person name="Kim J.F."/>
            <person name="Lee D.-W."/>
        </authorList>
    </citation>
    <scope>NUCLEOTIDE SEQUENCE [LARGE SCALE GENOMIC DNA]</scope>
    <source>
        <strain evidence="1 2">DSM 6307</strain>
    </source>
</reference>
<proteinExistence type="predicted"/>
<dbReference type="Proteomes" id="UP000215224">
    <property type="component" value="Chromosome"/>
</dbReference>
<dbReference type="EMBL" id="CP018866">
    <property type="protein sequence ID" value="AST92239.1"/>
    <property type="molecule type" value="Genomic_DNA"/>
</dbReference>
<dbReference type="KEGG" id="bcoh:BC6307_13555"/>
<organism evidence="1 2">
    <name type="scientific">Sutcliffiella cohnii</name>
    <dbReference type="NCBI Taxonomy" id="33932"/>
    <lineage>
        <taxon>Bacteria</taxon>
        <taxon>Bacillati</taxon>
        <taxon>Bacillota</taxon>
        <taxon>Bacilli</taxon>
        <taxon>Bacillales</taxon>
        <taxon>Bacillaceae</taxon>
        <taxon>Sutcliffiella</taxon>
    </lineage>
</organism>
<accession>A0A223KRY6</accession>
<name>A0A223KRY6_9BACI</name>
<evidence type="ECO:0000313" key="2">
    <source>
        <dbReference type="Proteomes" id="UP000215224"/>
    </source>
</evidence>
<keyword evidence="2" id="KW-1185">Reference proteome</keyword>
<dbReference type="RefSeq" id="WP_066416847.1">
    <property type="nucleotide sequence ID" value="NZ_CP018866.1"/>
</dbReference>
<dbReference type="STRING" id="1314751.GCA_001591425_02606"/>
<sequence length="297" mass="34619">MAYIMEEVNVLKHDKEIKTYSLLVKHNKISFMKENNQPIESYFTMNLSQYILTPGHVMIDYNMQMMNFSQFKTYITNKLINRGCTTLISVFTIESEREFHDRLKEARARLLNSPIDYYLALKLPLEKLTPSIVRKCKRNKIPAIFIEIENVEAFKTHPWGWIKDALYQFPLAFFPIYKGPKMKSFNKIWSGVLKEQNIVFVQTCPKQHAPLPLDVLMKIGIYPSKGEIRIGGELDYNLYTCPEGMILETASELDYDNQQPEITFHRGKILKAGKEVYFRPGFGNECKVTVPGHFQLQ</sequence>
<gene>
    <name evidence="1" type="ORF">BC6307_13555</name>
</gene>
<protein>
    <submittedName>
        <fullName evidence="1">Uncharacterized protein</fullName>
    </submittedName>
</protein>
<evidence type="ECO:0000313" key="1">
    <source>
        <dbReference type="EMBL" id="AST92239.1"/>
    </source>
</evidence>
<dbReference type="AlphaFoldDB" id="A0A223KRY6"/>